<dbReference type="OrthoDB" id="8326226at2"/>
<name>A0A3B0MS25_9RHOB</name>
<dbReference type="InterPro" id="IPR027417">
    <property type="entry name" value="P-loop_NTPase"/>
</dbReference>
<dbReference type="GO" id="GO:0006109">
    <property type="term" value="P:regulation of carbohydrate metabolic process"/>
    <property type="evidence" value="ECO:0007669"/>
    <property type="project" value="InterPro"/>
</dbReference>
<dbReference type="InterPro" id="IPR011104">
    <property type="entry name" value="Hpr_kin/Pase_C"/>
</dbReference>
<dbReference type="RefSeq" id="WP_147434179.1">
    <property type="nucleotide sequence ID" value="NZ_UIHC01000010.1"/>
</dbReference>
<sequence length="147" mass="15455">MAVHASTVAFEQEGAAYAVVLAGASGRGKSTLALELMATGARLVSDDQTLMHVENGTLVATAPEAIKGLIEWRGIGLVAAECLARAHVAVWVDLDQEASVRLPEPSWKTVLGIRLPCLHIPATASAAAGLRQYMVAQAWQTHGAFAR</sequence>
<gene>
    <name evidence="2" type="primary">hprK_1</name>
    <name evidence="2" type="ORF">ROE7235_01404</name>
</gene>
<keyword evidence="2" id="KW-0808">Transferase</keyword>
<dbReference type="EMBL" id="UIHC01000010">
    <property type="protein sequence ID" value="SUZ31654.1"/>
    <property type="molecule type" value="Genomic_DNA"/>
</dbReference>
<dbReference type="SUPFAM" id="SSF53795">
    <property type="entry name" value="PEP carboxykinase-like"/>
    <property type="match status" value="1"/>
</dbReference>
<keyword evidence="2" id="KW-0418">Kinase</keyword>
<dbReference type="CDD" id="cd01918">
    <property type="entry name" value="HprK_C"/>
    <property type="match status" value="1"/>
</dbReference>
<dbReference type="Gene3D" id="3.40.50.300">
    <property type="entry name" value="P-loop containing nucleotide triphosphate hydrolases"/>
    <property type="match status" value="1"/>
</dbReference>
<dbReference type="EC" id="2.7.11.-" evidence="2"/>
<dbReference type="GO" id="GO:0005524">
    <property type="term" value="F:ATP binding"/>
    <property type="evidence" value="ECO:0007669"/>
    <property type="project" value="InterPro"/>
</dbReference>
<dbReference type="AlphaFoldDB" id="A0A3B0MS25"/>
<evidence type="ECO:0000313" key="3">
    <source>
        <dbReference type="Proteomes" id="UP000272908"/>
    </source>
</evidence>
<evidence type="ECO:0000313" key="2">
    <source>
        <dbReference type="EMBL" id="SUZ31654.1"/>
    </source>
</evidence>
<keyword evidence="3" id="KW-1185">Reference proteome</keyword>
<dbReference type="GO" id="GO:0000155">
    <property type="term" value="F:phosphorelay sensor kinase activity"/>
    <property type="evidence" value="ECO:0007669"/>
    <property type="project" value="InterPro"/>
</dbReference>
<reference evidence="3" key="1">
    <citation type="submission" date="2018-08" db="EMBL/GenBank/DDBJ databases">
        <authorList>
            <person name="Rodrigo-Torres L."/>
            <person name="Arahal R. D."/>
            <person name="Lucena T."/>
        </authorList>
    </citation>
    <scope>NUCLEOTIDE SEQUENCE [LARGE SCALE GENOMIC DNA]</scope>
    <source>
        <strain evidence="3">CECT 7235</strain>
    </source>
</reference>
<accession>A0A3B0MS25</accession>
<protein>
    <submittedName>
        <fullName evidence="2">HPr kinase/phosphorylase</fullName>
        <ecNumber evidence="2">2.7.11.-</ecNumber>
    </submittedName>
</protein>
<feature type="domain" description="HPr kinase/phosphorylase C-terminal" evidence="1">
    <location>
        <begin position="18"/>
        <end position="80"/>
    </location>
</feature>
<proteinExistence type="predicted"/>
<evidence type="ECO:0000259" key="1">
    <source>
        <dbReference type="Pfam" id="PF07475"/>
    </source>
</evidence>
<organism evidence="2 3">
    <name type="scientific">Roseinatronobacter ekhonensis</name>
    <dbReference type="NCBI Taxonomy" id="254356"/>
    <lineage>
        <taxon>Bacteria</taxon>
        <taxon>Pseudomonadati</taxon>
        <taxon>Pseudomonadota</taxon>
        <taxon>Alphaproteobacteria</taxon>
        <taxon>Rhodobacterales</taxon>
        <taxon>Paracoccaceae</taxon>
        <taxon>Roseinatronobacter</taxon>
    </lineage>
</organism>
<dbReference type="Proteomes" id="UP000272908">
    <property type="component" value="Unassembled WGS sequence"/>
</dbReference>
<dbReference type="Pfam" id="PF07475">
    <property type="entry name" value="Hpr_kinase_C"/>
    <property type="match status" value="1"/>
</dbReference>